<dbReference type="Proteomes" id="UP000245698">
    <property type="component" value="Unassembled WGS sequence"/>
</dbReference>
<dbReference type="GO" id="GO:0022857">
    <property type="term" value="F:transmembrane transporter activity"/>
    <property type="evidence" value="ECO:0007669"/>
    <property type="project" value="InterPro"/>
</dbReference>
<dbReference type="AlphaFoldDB" id="A0A2P9ARJ0"/>
<protein>
    <submittedName>
        <fullName evidence="11">Amino-acid transporter subunit membrane component of ABC superfamily</fullName>
    </submittedName>
</protein>
<evidence type="ECO:0000256" key="2">
    <source>
        <dbReference type="ARBA" id="ARBA00010072"/>
    </source>
</evidence>
<evidence type="ECO:0000256" key="5">
    <source>
        <dbReference type="ARBA" id="ARBA00022692"/>
    </source>
</evidence>
<evidence type="ECO:0000256" key="1">
    <source>
        <dbReference type="ARBA" id="ARBA00004429"/>
    </source>
</evidence>
<dbReference type="SUPFAM" id="SSF161098">
    <property type="entry name" value="MetI-like"/>
    <property type="match status" value="1"/>
</dbReference>
<reference evidence="12" key="1">
    <citation type="submission" date="2016-12" db="EMBL/GenBank/DDBJ databases">
        <authorList>
            <person name="Brunel B."/>
        </authorList>
    </citation>
    <scope>NUCLEOTIDE SEQUENCE [LARGE SCALE GENOMIC DNA]</scope>
</reference>
<sequence length="385" mass="41639">MTNVMGRIWYDVRVRAWFIQIVILAGFVGTISWLAVNTAENLARRGIRTGFEFLSGAARFPIAESLIAYDPTSSYLRAFTVGLINTLHVSILTIVIATILGAVIGMGRRSANPVVANMAGVYVEVFRNTPLVVQLLFWYGLLTLAMPASRAALEPVPGVFLSLRGLFFPWPVWNETIALLLMIGVAGIAASISIAAISRRDGRLLKRRSLIHKTILAMSAVGIAAAIATGTVRFDWPALSGFNFEGGATLTPEFTALMVGLVLYTAAFVAEIVRGAIAAVPKGQWEAGWAVGLRERQILRLVVLPQALRLMVPPMTSQYLNVVKNTTLALAVGYPDFAAVVATTINQTNQAIEGVAILMAVYLSISLSISLFMNWYNASVALVQR</sequence>
<dbReference type="PROSITE" id="PS50928">
    <property type="entry name" value="ABC_TM1"/>
    <property type="match status" value="1"/>
</dbReference>
<feature type="transmembrane region" description="Helical" evidence="9">
    <location>
        <begin position="355"/>
        <end position="376"/>
    </location>
</feature>
<feature type="transmembrane region" description="Helical" evidence="9">
    <location>
        <begin position="210"/>
        <end position="234"/>
    </location>
</feature>
<feature type="transmembrane region" description="Helical" evidence="9">
    <location>
        <begin position="125"/>
        <end position="145"/>
    </location>
</feature>
<dbReference type="GO" id="GO:0043190">
    <property type="term" value="C:ATP-binding cassette (ABC) transporter complex"/>
    <property type="evidence" value="ECO:0007669"/>
    <property type="project" value="InterPro"/>
</dbReference>
<evidence type="ECO:0000256" key="9">
    <source>
        <dbReference type="RuleBase" id="RU363032"/>
    </source>
</evidence>
<evidence type="ECO:0000256" key="4">
    <source>
        <dbReference type="ARBA" id="ARBA00022475"/>
    </source>
</evidence>
<dbReference type="InterPro" id="IPR000515">
    <property type="entry name" value="MetI-like"/>
</dbReference>
<evidence type="ECO:0000256" key="7">
    <source>
        <dbReference type="ARBA" id="ARBA00022989"/>
    </source>
</evidence>
<keyword evidence="5 9" id="KW-0812">Transmembrane</keyword>
<evidence type="ECO:0000313" key="12">
    <source>
        <dbReference type="Proteomes" id="UP000245698"/>
    </source>
</evidence>
<dbReference type="PANTHER" id="PTHR30614:SF37">
    <property type="entry name" value="AMINO-ACID ABC TRANSPORTER PERMEASE PROTEIN YHDX-RELATED"/>
    <property type="match status" value="1"/>
</dbReference>
<dbReference type="InterPro" id="IPR043429">
    <property type="entry name" value="ArtM/GltK/GlnP/TcyL/YhdX-like"/>
</dbReference>
<dbReference type="InterPro" id="IPR010065">
    <property type="entry name" value="AA_ABC_transptr_permease_3TM"/>
</dbReference>
<dbReference type="Gene3D" id="1.10.3720.10">
    <property type="entry name" value="MetI-like"/>
    <property type="match status" value="1"/>
</dbReference>
<evidence type="ECO:0000313" key="11">
    <source>
        <dbReference type="EMBL" id="SJM33759.1"/>
    </source>
</evidence>
<accession>A0A2P9ARJ0</accession>
<feature type="domain" description="ABC transmembrane type-1" evidence="10">
    <location>
        <begin position="83"/>
        <end position="373"/>
    </location>
</feature>
<keyword evidence="6" id="KW-0029">Amino-acid transport</keyword>
<keyword evidence="12" id="KW-1185">Reference proteome</keyword>
<dbReference type="Pfam" id="PF00528">
    <property type="entry name" value="BPD_transp_1"/>
    <property type="match status" value="1"/>
</dbReference>
<dbReference type="InterPro" id="IPR035906">
    <property type="entry name" value="MetI-like_sf"/>
</dbReference>
<feature type="transmembrane region" description="Helical" evidence="9">
    <location>
        <begin position="16"/>
        <end position="36"/>
    </location>
</feature>
<comment type="subcellular location">
    <subcellularLocation>
        <location evidence="1">Cell inner membrane</location>
        <topology evidence="1">Multi-pass membrane protein</topology>
    </subcellularLocation>
    <subcellularLocation>
        <location evidence="9">Cell membrane</location>
        <topology evidence="9">Multi-pass membrane protein</topology>
    </subcellularLocation>
</comment>
<keyword evidence="3 9" id="KW-0813">Transport</keyword>
<evidence type="ECO:0000259" key="10">
    <source>
        <dbReference type="PROSITE" id="PS50928"/>
    </source>
</evidence>
<gene>
    <name evidence="11" type="primary">aapQ</name>
    <name evidence="11" type="ORF">BQ8482_360160</name>
</gene>
<keyword evidence="4" id="KW-1003">Cell membrane</keyword>
<dbReference type="GO" id="GO:0006865">
    <property type="term" value="P:amino acid transport"/>
    <property type="evidence" value="ECO:0007669"/>
    <property type="project" value="UniProtKB-KW"/>
</dbReference>
<dbReference type="CDD" id="cd06261">
    <property type="entry name" value="TM_PBP2"/>
    <property type="match status" value="1"/>
</dbReference>
<keyword evidence="7 9" id="KW-1133">Transmembrane helix</keyword>
<dbReference type="NCBIfam" id="TIGR01726">
    <property type="entry name" value="HEQRo_perm_3TM"/>
    <property type="match status" value="1"/>
</dbReference>
<comment type="similarity">
    <text evidence="2">Belongs to the binding-protein-dependent transport system permease family. HisMQ subfamily.</text>
</comment>
<evidence type="ECO:0000256" key="3">
    <source>
        <dbReference type="ARBA" id="ARBA00022448"/>
    </source>
</evidence>
<evidence type="ECO:0000256" key="8">
    <source>
        <dbReference type="ARBA" id="ARBA00023136"/>
    </source>
</evidence>
<evidence type="ECO:0000256" key="6">
    <source>
        <dbReference type="ARBA" id="ARBA00022970"/>
    </source>
</evidence>
<proteinExistence type="inferred from homology"/>
<dbReference type="PANTHER" id="PTHR30614">
    <property type="entry name" value="MEMBRANE COMPONENT OF AMINO ACID ABC TRANSPORTER"/>
    <property type="match status" value="1"/>
</dbReference>
<dbReference type="EMBL" id="FUIG01000044">
    <property type="protein sequence ID" value="SJM33759.1"/>
    <property type="molecule type" value="Genomic_DNA"/>
</dbReference>
<organism evidence="11 12">
    <name type="scientific">Mesorhizobium delmotii</name>
    <dbReference type="NCBI Taxonomy" id="1631247"/>
    <lineage>
        <taxon>Bacteria</taxon>
        <taxon>Pseudomonadati</taxon>
        <taxon>Pseudomonadota</taxon>
        <taxon>Alphaproteobacteria</taxon>
        <taxon>Hyphomicrobiales</taxon>
        <taxon>Phyllobacteriaceae</taxon>
        <taxon>Mesorhizobium</taxon>
    </lineage>
</organism>
<keyword evidence="8 9" id="KW-0472">Membrane</keyword>
<name>A0A2P9ARJ0_9HYPH</name>
<feature type="transmembrane region" description="Helical" evidence="9">
    <location>
        <begin position="83"/>
        <end position="105"/>
    </location>
</feature>
<feature type="transmembrane region" description="Helical" evidence="9">
    <location>
        <begin position="176"/>
        <end position="198"/>
    </location>
</feature>
<feature type="transmembrane region" description="Helical" evidence="9">
    <location>
        <begin position="254"/>
        <end position="273"/>
    </location>
</feature>